<dbReference type="Pfam" id="PF02493">
    <property type="entry name" value="MORN"/>
    <property type="match status" value="4"/>
</dbReference>
<dbReference type="AlphaFoldDB" id="A0A7S4E1Z1"/>
<proteinExistence type="predicted"/>
<dbReference type="PANTHER" id="PTHR43215:SF14">
    <property type="entry name" value="RADIAL SPOKE HEAD 1 HOMOLOG"/>
    <property type="match status" value="1"/>
</dbReference>
<dbReference type="InterPro" id="IPR011990">
    <property type="entry name" value="TPR-like_helical_dom_sf"/>
</dbReference>
<dbReference type="Gene3D" id="1.25.40.10">
    <property type="entry name" value="Tetratricopeptide repeat domain"/>
    <property type="match status" value="1"/>
</dbReference>
<dbReference type="EMBL" id="HBIV01052518">
    <property type="protein sequence ID" value="CAE0684228.1"/>
    <property type="molecule type" value="Transcribed_RNA"/>
</dbReference>
<dbReference type="PANTHER" id="PTHR43215">
    <property type="entry name" value="RADIAL SPOKE HEAD 1 HOMOLOG"/>
    <property type="match status" value="1"/>
</dbReference>
<dbReference type="InterPro" id="IPR010323">
    <property type="entry name" value="DUF924"/>
</dbReference>
<accession>A0A7S4E1Z1</accession>
<feature type="region of interest" description="Disordered" evidence="2">
    <location>
        <begin position="334"/>
        <end position="383"/>
    </location>
</feature>
<gene>
    <name evidence="3" type="ORF">LGLO00237_LOCUS36016</name>
</gene>
<dbReference type="SUPFAM" id="SSF82185">
    <property type="entry name" value="Histone H3 K4-specific methyltransferase SET7/9 N-terminal domain"/>
    <property type="match status" value="1"/>
</dbReference>
<dbReference type="InterPro" id="IPR003409">
    <property type="entry name" value="MORN"/>
</dbReference>
<dbReference type="Gene3D" id="2.20.110.10">
    <property type="entry name" value="Histone H3 K4-specific methyltransferase SET7/9 N-terminal domain"/>
    <property type="match status" value="2"/>
</dbReference>
<sequence length="383" mass="42516">MPKKKEAAKKEEAEELEKKEPITGSGRFVFPDGTSYEGEWIDNGDGVKMKHGKGVLKIKGGVTYDGEWDNDAKQGTGVCAHVNGDVYEGAFGEGKYHGKGKFVWRNGAKYEGDWANGKMHGNGEFIDGCGNRFRGQFRENRFLNETGCYISPKDDTVGEFKCDDYVPRYIGTCIKKVDQCWFSSENKAELFKGKVSQAQSDSFKRLFRVEMQLPEEVFSICKQSTEGYVAFMVIFGQIFEAVNSSPISTLALVEQVEQAVKAAAPEVEKLDPFKKLFVHRAMAVADEKELSEAGVAGIETAAGTVDNPLLKEIAEFFKTEIKETVDLISQFGRDPRKNALRGRESTEEEQEWLKANAPQPTAEAGSEAKDGDESQKAEDEKKA</sequence>
<keyword evidence="1" id="KW-0677">Repeat</keyword>
<evidence type="ECO:0008006" key="4">
    <source>
        <dbReference type="Google" id="ProtNLM"/>
    </source>
</evidence>
<dbReference type="GO" id="GO:0005829">
    <property type="term" value="C:cytosol"/>
    <property type="evidence" value="ECO:0007669"/>
    <property type="project" value="TreeGrafter"/>
</dbReference>
<feature type="compositionally biased region" description="Basic and acidic residues" evidence="2">
    <location>
        <begin position="334"/>
        <end position="345"/>
    </location>
</feature>
<dbReference type="SUPFAM" id="SSF48452">
    <property type="entry name" value="TPR-like"/>
    <property type="match status" value="1"/>
</dbReference>
<organism evidence="3">
    <name type="scientific">Lotharella globosa</name>
    <dbReference type="NCBI Taxonomy" id="91324"/>
    <lineage>
        <taxon>Eukaryota</taxon>
        <taxon>Sar</taxon>
        <taxon>Rhizaria</taxon>
        <taxon>Cercozoa</taxon>
        <taxon>Chlorarachniophyceae</taxon>
        <taxon>Lotharella</taxon>
    </lineage>
</organism>
<protein>
    <recommendedName>
        <fullName evidence="4">Radial spoke protein 10</fullName>
    </recommendedName>
</protein>
<feature type="region of interest" description="Disordered" evidence="2">
    <location>
        <begin position="1"/>
        <end position="28"/>
    </location>
</feature>
<evidence type="ECO:0000256" key="1">
    <source>
        <dbReference type="ARBA" id="ARBA00022737"/>
    </source>
</evidence>
<feature type="compositionally biased region" description="Basic and acidic residues" evidence="2">
    <location>
        <begin position="366"/>
        <end position="383"/>
    </location>
</feature>
<name>A0A7S4E1Z1_9EUKA</name>
<evidence type="ECO:0000313" key="3">
    <source>
        <dbReference type="EMBL" id="CAE0684228.1"/>
    </source>
</evidence>
<reference evidence="3" key="1">
    <citation type="submission" date="2021-01" db="EMBL/GenBank/DDBJ databases">
        <authorList>
            <person name="Corre E."/>
            <person name="Pelletier E."/>
            <person name="Niang G."/>
            <person name="Scheremetjew M."/>
            <person name="Finn R."/>
            <person name="Kale V."/>
            <person name="Holt S."/>
            <person name="Cochrane G."/>
            <person name="Meng A."/>
            <person name="Brown T."/>
            <person name="Cohen L."/>
        </authorList>
    </citation>
    <scope>NUCLEOTIDE SEQUENCE</scope>
    <source>
        <strain evidence="3">CCCM811</strain>
    </source>
</reference>
<dbReference type="SMART" id="SM00698">
    <property type="entry name" value="MORN"/>
    <property type="match status" value="4"/>
</dbReference>
<evidence type="ECO:0000256" key="2">
    <source>
        <dbReference type="SAM" id="MobiDB-lite"/>
    </source>
</evidence>
<feature type="compositionally biased region" description="Basic and acidic residues" evidence="2">
    <location>
        <begin position="1"/>
        <end position="21"/>
    </location>
</feature>
<dbReference type="Pfam" id="PF06041">
    <property type="entry name" value="DUF924"/>
    <property type="match status" value="1"/>
</dbReference>